<dbReference type="PRINTS" id="PR01211">
    <property type="entry name" value="SYNUCLEIN"/>
</dbReference>
<evidence type="ECO:0000256" key="2">
    <source>
        <dbReference type="ARBA" id="ARBA00019266"/>
    </source>
</evidence>
<dbReference type="PANTHER" id="PTHR13820">
    <property type="entry name" value="SYNUCLEIN"/>
    <property type="match status" value="1"/>
</dbReference>
<evidence type="ECO:0000313" key="8">
    <source>
        <dbReference type="Proteomes" id="UP000694556"/>
    </source>
</evidence>
<dbReference type="GO" id="GO:1903136">
    <property type="term" value="F:cuprous ion binding"/>
    <property type="evidence" value="ECO:0007669"/>
    <property type="project" value="TreeGrafter"/>
</dbReference>
<organism evidence="7 8">
    <name type="scientific">Cairina moschata</name>
    <name type="common">Muscovy duck</name>
    <dbReference type="NCBI Taxonomy" id="8855"/>
    <lineage>
        <taxon>Eukaryota</taxon>
        <taxon>Metazoa</taxon>
        <taxon>Chordata</taxon>
        <taxon>Craniata</taxon>
        <taxon>Vertebrata</taxon>
        <taxon>Euteleostomi</taxon>
        <taxon>Archelosauria</taxon>
        <taxon>Archosauria</taxon>
        <taxon>Dinosauria</taxon>
        <taxon>Saurischia</taxon>
        <taxon>Theropoda</taxon>
        <taxon>Coelurosauria</taxon>
        <taxon>Aves</taxon>
        <taxon>Neognathae</taxon>
        <taxon>Galloanserae</taxon>
        <taxon>Anseriformes</taxon>
        <taxon>Anatidae</taxon>
        <taxon>Anatinae</taxon>
        <taxon>Cairina</taxon>
    </lineage>
</organism>
<comment type="function">
    <text evidence="4">Plays a role in neurofilament network integrity. May be involved in modulating axonal architecture during development and in the adult. In vitro, increases the susceptibility of neurofilament-H to calcium-dependent proteases. May also function in modulating the keratin network in skin. Activates the MAPK and Elk-1 signal transduction pathway.</text>
</comment>
<dbReference type="InterPro" id="IPR002462">
    <property type="entry name" value="Synuclein_gamma"/>
</dbReference>
<keyword evidence="8" id="KW-1185">Reference proteome</keyword>
<proteinExistence type="inferred from homology"/>
<evidence type="ECO:0000256" key="1">
    <source>
        <dbReference type="ARBA" id="ARBA00009147"/>
    </source>
</evidence>
<dbReference type="AlphaFoldDB" id="A0A8C3BQ24"/>
<dbReference type="Gene3D" id="1.10.287.700">
    <property type="entry name" value="Helix hairpin bin"/>
    <property type="match status" value="1"/>
</dbReference>
<dbReference type="GO" id="GO:0050808">
    <property type="term" value="P:synapse organization"/>
    <property type="evidence" value="ECO:0007669"/>
    <property type="project" value="TreeGrafter"/>
</dbReference>
<reference evidence="7" key="1">
    <citation type="submission" date="2018-09" db="EMBL/GenBank/DDBJ databases">
        <title>Common duck and Muscovy duck high density SNP chip.</title>
        <authorList>
            <person name="Vignal A."/>
            <person name="Thebault N."/>
            <person name="Warren W.C."/>
        </authorList>
    </citation>
    <scope>NUCLEOTIDE SEQUENCE [LARGE SCALE GENOMIC DNA]</scope>
</reference>
<comment type="subunit">
    <text evidence="3">May be a centrosome-associated protein. Interacts with MYOC; affects its secretion and its aggregation.</text>
</comment>
<feature type="signal peptide" evidence="6">
    <location>
        <begin position="1"/>
        <end position="20"/>
    </location>
</feature>
<dbReference type="GO" id="GO:0043679">
    <property type="term" value="C:axon terminus"/>
    <property type="evidence" value="ECO:0007669"/>
    <property type="project" value="TreeGrafter"/>
</dbReference>
<dbReference type="GO" id="GO:0048488">
    <property type="term" value="P:synaptic vesicle endocytosis"/>
    <property type="evidence" value="ECO:0007669"/>
    <property type="project" value="TreeGrafter"/>
</dbReference>
<feature type="chain" id="PRO_5034555582" description="Gamma-synuclein" evidence="6">
    <location>
        <begin position="21"/>
        <end position="208"/>
    </location>
</feature>
<evidence type="ECO:0000256" key="3">
    <source>
        <dbReference type="ARBA" id="ARBA00026036"/>
    </source>
</evidence>
<evidence type="ECO:0000313" key="7">
    <source>
        <dbReference type="Ensembl" id="ENSCMMP00000008417.1"/>
    </source>
</evidence>
<dbReference type="GO" id="GO:0005737">
    <property type="term" value="C:cytoplasm"/>
    <property type="evidence" value="ECO:0007669"/>
    <property type="project" value="TreeGrafter"/>
</dbReference>
<sequence>MLCATVCNLSIHFALLPILSLPVLKNKYFQPNIVLCLGSRTKEGVVHGVTTVAEKTKEQVSNVGGAVVTGVTAVAQKTVEGAGNIAAATGLVKKDQLAKQSKAKKVMNSCSCKPSQMDRMNVFPLLGSLSSLYFYMNEEGFLQEGMVNNTDVPVDPENEAYEMPPEVNLLWYLLCMHTGEKQGWGATCLSGITVAHTGAVNCRAAEET</sequence>
<dbReference type="Pfam" id="PF01387">
    <property type="entry name" value="Synuclein"/>
    <property type="match status" value="1"/>
</dbReference>
<evidence type="ECO:0000256" key="4">
    <source>
        <dbReference type="ARBA" id="ARBA00045236"/>
    </source>
</evidence>
<keyword evidence="6" id="KW-0732">Signal</keyword>
<dbReference type="InterPro" id="IPR001058">
    <property type="entry name" value="Synuclein"/>
</dbReference>
<dbReference type="Proteomes" id="UP000694556">
    <property type="component" value="Chromosome 4"/>
</dbReference>
<reference evidence="7" key="3">
    <citation type="submission" date="2025-09" db="UniProtKB">
        <authorList>
            <consortium name="Ensembl"/>
        </authorList>
    </citation>
    <scope>IDENTIFICATION</scope>
</reference>
<protein>
    <recommendedName>
        <fullName evidence="2 5">Gamma-synuclein</fullName>
    </recommendedName>
</protein>
<dbReference type="GO" id="GO:0043025">
    <property type="term" value="C:neuronal cell body"/>
    <property type="evidence" value="ECO:0007669"/>
    <property type="project" value="TreeGrafter"/>
</dbReference>
<name>A0A8C3BQ24_CAIMO</name>
<reference evidence="7" key="2">
    <citation type="submission" date="2025-08" db="UniProtKB">
        <authorList>
            <consortium name="Ensembl"/>
        </authorList>
    </citation>
    <scope>IDENTIFICATION</scope>
</reference>
<dbReference type="SUPFAM" id="SSF118375">
    <property type="entry name" value="Synuclein"/>
    <property type="match status" value="1"/>
</dbReference>
<dbReference type="PRINTS" id="PR01214">
    <property type="entry name" value="GSYNUCLEIN"/>
</dbReference>
<comment type="similarity">
    <text evidence="1 5">Belongs to the synuclein family.</text>
</comment>
<dbReference type="PANTHER" id="PTHR13820:SF5">
    <property type="entry name" value="ALPHA-SYNUCLEIN"/>
    <property type="match status" value="1"/>
</dbReference>
<evidence type="ECO:0000256" key="5">
    <source>
        <dbReference type="RuleBase" id="RU361225"/>
    </source>
</evidence>
<dbReference type="Ensembl" id="ENSCMMT00000009271.1">
    <property type="protein sequence ID" value="ENSCMMP00000008417.1"/>
    <property type="gene ID" value="ENSCMMG00000005324.1"/>
</dbReference>
<accession>A0A8C3BQ24</accession>
<dbReference type="GO" id="GO:0007268">
    <property type="term" value="P:chemical synaptic transmission"/>
    <property type="evidence" value="ECO:0007669"/>
    <property type="project" value="TreeGrafter"/>
</dbReference>
<evidence type="ECO:0000256" key="6">
    <source>
        <dbReference type="SAM" id="SignalP"/>
    </source>
</evidence>